<keyword evidence="3" id="KW-1185">Reference proteome</keyword>
<feature type="coiled-coil region" evidence="1">
    <location>
        <begin position="13"/>
        <end position="87"/>
    </location>
</feature>
<dbReference type="Proteomes" id="UP001642464">
    <property type="component" value="Unassembled WGS sequence"/>
</dbReference>
<evidence type="ECO:0000256" key="1">
    <source>
        <dbReference type="SAM" id="Coils"/>
    </source>
</evidence>
<comment type="caution">
    <text evidence="2">The sequence shown here is derived from an EMBL/GenBank/DDBJ whole genome shotgun (WGS) entry which is preliminary data.</text>
</comment>
<keyword evidence="2" id="KW-0418">Kinase</keyword>
<protein>
    <submittedName>
        <fullName evidence="2">Kinase D-interacting substrate of 220 kDa</fullName>
    </submittedName>
</protein>
<evidence type="ECO:0000313" key="2">
    <source>
        <dbReference type="EMBL" id="CAK9011745.1"/>
    </source>
</evidence>
<evidence type="ECO:0000313" key="3">
    <source>
        <dbReference type="Proteomes" id="UP001642464"/>
    </source>
</evidence>
<gene>
    <name evidence="2" type="ORF">SCF082_LOCUS11219</name>
</gene>
<keyword evidence="2" id="KW-0808">Transferase</keyword>
<sequence>MCQFVAERGGSKAECRQRNVQDKKNNLEDLLRKAAHESREAANAIMKRRIRQRLHKKLGCVLSKTDFSMAMQRLKVLEAELETANKDFHSADVPVWNTFIRFKMPAPQTSQRRCRSVG</sequence>
<proteinExistence type="predicted"/>
<name>A0ABP0JBG8_9DINO</name>
<accession>A0ABP0JBG8</accession>
<reference evidence="2 3" key="1">
    <citation type="submission" date="2024-02" db="EMBL/GenBank/DDBJ databases">
        <authorList>
            <person name="Chen Y."/>
            <person name="Shah S."/>
            <person name="Dougan E. K."/>
            <person name="Thang M."/>
            <person name="Chan C."/>
        </authorList>
    </citation>
    <scope>NUCLEOTIDE SEQUENCE [LARGE SCALE GENOMIC DNA]</scope>
</reference>
<dbReference type="GO" id="GO:0016301">
    <property type="term" value="F:kinase activity"/>
    <property type="evidence" value="ECO:0007669"/>
    <property type="project" value="UniProtKB-KW"/>
</dbReference>
<organism evidence="2 3">
    <name type="scientific">Durusdinium trenchii</name>
    <dbReference type="NCBI Taxonomy" id="1381693"/>
    <lineage>
        <taxon>Eukaryota</taxon>
        <taxon>Sar</taxon>
        <taxon>Alveolata</taxon>
        <taxon>Dinophyceae</taxon>
        <taxon>Suessiales</taxon>
        <taxon>Symbiodiniaceae</taxon>
        <taxon>Durusdinium</taxon>
    </lineage>
</organism>
<dbReference type="EMBL" id="CAXAMM010006657">
    <property type="protein sequence ID" value="CAK9011745.1"/>
    <property type="molecule type" value="Genomic_DNA"/>
</dbReference>
<keyword evidence="1" id="KW-0175">Coiled coil</keyword>